<dbReference type="SUPFAM" id="SSF109640">
    <property type="entry name" value="KRAB domain (Kruppel-associated box)"/>
    <property type="match status" value="1"/>
</dbReference>
<dbReference type="EMBL" id="CABD030115055">
    <property type="status" value="NOT_ANNOTATED_CDS"/>
    <property type="molecule type" value="Genomic_DNA"/>
</dbReference>
<dbReference type="GO" id="GO:0003677">
    <property type="term" value="F:DNA binding"/>
    <property type="evidence" value="ECO:0007669"/>
    <property type="project" value="UniProtKB-KW"/>
</dbReference>
<dbReference type="Pfam" id="PF00096">
    <property type="entry name" value="zf-C2H2"/>
    <property type="match status" value="3"/>
</dbReference>
<evidence type="ECO:0000256" key="4">
    <source>
        <dbReference type="ARBA" id="ARBA00022771"/>
    </source>
</evidence>
<reference evidence="14 15" key="2">
    <citation type="journal article" date="2012" name="Nature">
        <title>Insights into hominid evolution from the gorilla genome sequence.</title>
        <authorList>
            <person name="Scally A."/>
            <person name="Dutheil J.Y."/>
            <person name="Hillier L.W."/>
            <person name="Jordan G.E."/>
            <person name="Goodhead I."/>
            <person name="Herrero J."/>
            <person name="Hobolth A."/>
            <person name="Lappalainen T."/>
            <person name="Mailund T."/>
            <person name="Marques-Bonet T."/>
            <person name="McCarthy S."/>
            <person name="Montgomery S.H."/>
            <person name="Schwalie P.C."/>
            <person name="Tang Y.A."/>
            <person name="Ward M.C."/>
            <person name="Xue Y."/>
            <person name="Yngvadottir B."/>
            <person name="Alkan C."/>
            <person name="Andersen L.N."/>
            <person name="Ayub Q."/>
            <person name="Ball E.V."/>
            <person name="Beal K."/>
            <person name="Bradley B.J."/>
            <person name="Chen Y."/>
            <person name="Clee C.M."/>
            <person name="Fitzgerald S."/>
            <person name="Graves T.A."/>
            <person name="Gu Y."/>
            <person name="Heath P."/>
            <person name="Heger A."/>
            <person name="Karakoc E."/>
            <person name="Kolb-Kokocinski A."/>
            <person name="Laird G.K."/>
            <person name="Lunter G."/>
            <person name="Meader S."/>
            <person name="Mort M."/>
            <person name="Mullikin J.C."/>
            <person name="Munch K."/>
            <person name="O'Connor T.D."/>
            <person name="Phillips A.D."/>
            <person name="Prado-Martinez J."/>
            <person name="Rogers A.S."/>
            <person name="Sajjadian S."/>
            <person name="Schmidt D."/>
            <person name="Shaw K."/>
            <person name="Simpson J.T."/>
            <person name="Stenson P.D."/>
            <person name="Turner D.J."/>
            <person name="Vigilant L."/>
            <person name="Vilella A.J."/>
            <person name="Whitener W."/>
            <person name="Zhu B."/>
            <person name="Cooper D.N."/>
            <person name="de Jong P."/>
            <person name="Dermitzakis E.T."/>
            <person name="Eichler E.E."/>
            <person name="Flicek P."/>
            <person name="Goldman N."/>
            <person name="Mundy N.I."/>
            <person name="Ning Z."/>
            <person name="Odom D.T."/>
            <person name="Ponting C.P."/>
            <person name="Quail M.A."/>
            <person name="Ryder O.A."/>
            <person name="Searle S.M."/>
            <person name="Warren W.C."/>
            <person name="Wilson R.K."/>
            <person name="Schierup M.H."/>
            <person name="Rogers J."/>
            <person name="Tyler-Smith C."/>
            <person name="Durbin R."/>
        </authorList>
    </citation>
    <scope>NUCLEOTIDE SEQUENCE [LARGE SCALE GENOMIC DNA]</scope>
</reference>
<dbReference type="Pfam" id="PF13894">
    <property type="entry name" value="zf-C2H2_4"/>
    <property type="match status" value="1"/>
</dbReference>
<dbReference type="PROSITE" id="PS50805">
    <property type="entry name" value="KRAB"/>
    <property type="match status" value="1"/>
</dbReference>
<dbReference type="GO" id="GO:0005634">
    <property type="term" value="C:nucleus"/>
    <property type="evidence" value="ECO:0007669"/>
    <property type="project" value="UniProtKB-SubCell"/>
</dbReference>
<dbReference type="SMART" id="SM00355">
    <property type="entry name" value="ZnF_C2H2"/>
    <property type="match status" value="5"/>
</dbReference>
<dbReference type="InterPro" id="IPR001909">
    <property type="entry name" value="KRAB"/>
</dbReference>
<dbReference type="InterPro" id="IPR013087">
    <property type="entry name" value="Znf_C2H2_type"/>
</dbReference>
<dbReference type="EMBL" id="CABD030115056">
    <property type="status" value="NOT_ANNOTATED_CDS"/>
    <property type="molecule type" value="Genomic_DNA"/>
</dbReference>
<dbReference type="Bgee" id="ENSGGOG00000005093">
    <property type="expression patterns" value="Expressed in testis and 6 other cell types or tissues"/>
</dbReference>
<feature type="compositionally biased region" description="Acidic residues" evidence="11">
    <location>
        <begin position="1"/>
        <end position="16"/>
    </location>
</feature>
<dbReference type="Pfam" id="PF01352">
    <property type="entry name" value="KRAB"/>
    <property type="match status" value="1"/>
</dbReference>
<keyword evidence="4 10" id="KW-0863">Zinc-finger</keyword>
<evidence type="ECO:0000313" key="15">
    <source>
        <dbReference type="Proteomes" id="UP000001519"/>
    </source>
</evidence>
<dbReference type="FunFam" id="3.30.160.60:FF:002860">
    <property type="entry name" value="Zinc finger imprinted 2"/>
    <property type="match status" value="1"/>
</dbReference>
<protein>
    <submittedName>
        <fullName evidence="14">Paternally expressed 3</fullName>
    </submittedName>
</protein>
<evidence type="ECO:0000256" key="3">
    <source>
        <dbReference type="ARBA" id="ARBA00022737"/>
    </source>
</evidence>
<reference evidence="14" key="3">
    <citation type="submission" date="2025-08" db="UniProtKB">
        <authorList>
            <consortium name="Ensembl"/>
        </authorList>
    </citation>
    <scope>IDENTIFICATION</scope>
</reference>
<dbReference type="AlphaFoldDB" id="A0A2I2YXP3"/>
<dbReference type="PANTHER" id="PTHR24381">
    <property type="entry name" value="ZINC FINGER PROTEIN"/>
    <property type="match status" value="1"/>
</dbReference>
<keyword evidence="8" id="KW-0804">Transcription</keyword>
<dbReference type="EMBL" id="CABD030115053">
    <property type="status" value="NOT_ANNOTATED_CDS"/>
    <property type="molecule type" value="Genomic_DNA"/>
</dbReference>
<dbReference type="FunFam" id="3.30.160.60:FF:000965">
    <property type="entry name" value="Neurotrophin receptor-interacting factor homolog"/>
    <property type="match status" value="1"/>
</dbReference>
<evidence type="ECO:0000256" key="10">
    <source>
        <dbReference type="PROSITE-ProRule" id="PRU00042"/>
    </source>
</evidence>
<evidence type="ECO:0000259" key="13">
    <source>
        <dbReference type="PROSITE" id="PS50805"/>
    </source>
</evidence>
<evidence type="ECO:0000256" key="5">
    <source>
        <dbReference type="ARBA" id="ARBA00022833"/>
    </source>
</evidence>
<keyword evidence="5" id="KW-0862">Zinc</keyword>
<feature type="compositionally biased region" description="Polar residues" evidence="11">
    <location>
        <begin position="550"/>
        <end position="565"/>
    </location>
</feature>
<dbReference type="SMART" id="SM00349">
    <property type="entry name" value="KRAB"/>
    <property type="match status" value="1"/>
</dbReference>
<keyword evidence="6" id="KW-0805">Transcription regulation</keyword>
<dbReference type="Ensembl" id="ENSGGOT00000062827.1">
    <property type="protein sequence ID" value="ENSGGOP00000039747.1"/>
    <property type="gene ID" value="ENSGGOG00000005093.3"/>
</dbReference>
<evidence type="ECO:0000256" key="9">
    <source>
        <dbReference type="ARBA" id="ARBA00023242"/>
    </source>
</evidence>
<dbReference type="EMBL" id="CABD030115058">
    <property type="status" value="NOT_ANNOTATED_CDS"/>
    <property type="molecule type" value="Genomic_DNA"/>
</dbReference>
<feature type="domain" description="KRAB" evidence="13">
    <location>
        <begin position="176"/>
        <end position="247"/>
    </location>
</feature>
<dbReference type="PROSITE" id="PS00028">
    <property type="entry name" value="ZINC_FINGER_C2H2_1"/>
    <property type="match status" value="5"/>
</dbReference>
<feature type="domain" description="C2H2-type" evidence="12">
    <location>
        <begin position="515"/>
        <end position="542"/>
    </location>
</feature>
<feature type="compositionally biased region" description="Basic and acidic residues" evidence="11">
    <location>
        <begin position="80"/>
        <end position="99"/>
    </location>
</feature>
<keyword evidence="15" id="KW-1185">Reference proteome</keyword>
<feature type="domain" description="C2H2-type" evidence="12">
    <location>
        <begin position="464"/>
        <end position="493"/>
    </location>
</feature>
<dbReference type="FunFam" id="3.30.160.60:FF:000295">
    <property type="entry name" value="zinc finger protein 19"/>
    <property type="match status" value="1"/>
</dbReference>
<name>A0A2I2YXP3_GORGO</name>
<feature type="region of interest" description="Disordered" evidence="11">
    <location>
        <begin position="539"/>
        <end position="578"/>
    </location>
</feature>
<feature type="domain" description="C2H2-type" evidence="12">
    <location>
        <begin position="356"/>
        <end position="383"/>
    </location>
</feature>
<feature type="region of interest" description="Disordered" evidence="11">
    <location>
        <begin position="1"/>
        <end position="104"/>
    </location>
</feature>
<evidence type="ECO:0000256" key="1">
    <source>
        <dbReference type="ARBA" id="ARBA00004123"/>
    </source>
</evidence>
<comment type="subcellular location">
    <subcellularLocation>
        <location evidence="1">Nucleus</location>
    </subcellularLocation>
</comment>
<dbReference type="Gene3D" id="3.30.160.60">
    <property type="entry name" value="Classic Zinc Finger"/>
    <property type="match status" value="5"/>
</dbReference>
<dbReference type="Gene3D" id="6.10.140.140">
    <property type="match status" value="1"/>
</dbReference>
<evidence type="ECO:0000256" key="8">
    <source>
        <dbReference type="ARBA" id="ARBA00023163"/>
    </source>
</evidence>
<proteinExistence type="predicted"/>
<dbReference type="GO" id="GO:0006355">
    <property type="term" value="P:regulation of DNA-templated transcription"/>
    <property type="evidence" value="ECO:0007669"/>
    <property type="project" value="InterPro"/>
</dbReference>
<dbReference type="FunFam" id="3.30.160.60:FF:003126">
    <property type="entry name" value="Zinc finger imprinted 2"/>
    <property type="match status" value="1"/>
</dbReference>
<dbReference type="GeneTree" id="ENSGT00940000162525"/>
<feature type="domain" description="C2H2-type" evidence="12">
    <location>
        <begin position="328"/>
        <end position="355"/>
    </location>
</feature>
<dbReference type="GO" id="GO:0008270">
    <property type="term" value="F:zinc ion binding"/>
    <property type="evidence" value="ECO:0007669"/>
    <property type="project" value="UniProtKB-KW"/>
</dbReference>
<dbReference type="PROSITE" id="PS50157">
    <property type="entry name" value="ZINC_FINGER_C2H2_2"/>
    <property type="match status" value="5"/>
</dbReference>
<evidence type="ECO:0000256" key="2">
    <source>
        <dbReference type="ARBA" id="ARBA00022723"/>
    </source>
</evidence>
<evidence type="ECO:0000256" key="7">
    <source>
        <dbReference type="ARBA" id="ARBA00023125"/>
    </source>
</evidence>
<evidence type="ECO:0000256" key="11">
    <source>
        <dbReference type="SAM" id="MobiDB-lite"/>
    </source>
</evidence>
<reference evidence="15" key="1">
    <citation type="submission" date="2011-05" db="EMBL/GenBank/DDBJ databases">
        <title>Insights into the evolution of the great apes provided by the gorilla genome.</title>
        <authorList>
            <person name="Scally A."/>
        </authorList>
    </citation>
    <scope>NUCLEOTIDE SEQUENCE [LARGE SCALE GENOMIC DNA]</scope>
</reference>
<dbReference type="EMBL" id="CABD030115052">
    <property type="status" value="NOT_ANNOTATED_CDS"/>
    <property type="molecule type" value="Genomic_DNA"/>
</dbReference>
<keyword evidence="9" id="KW-0539">Nucleus</keyword>
<feature type="compositionally biased region" description="Basic and acidic residues" evidence="11">
    <location>
        <begin position="17"/>
        <end position="26"/>
    </location>
</feature>
<evidence type="ECO:0000313" key="14">
    <source>
        <dbReference type="Ensembl" id="ENSGGOP00000039747.1"/>
    </source>
</evidence>
<keyword evidence="3" id="KW-0677">Repeat</keyword>
<feature type="region of interest" description="Disordered" evidence="11">
    <location>
        <begin position="247"/>
        <end position="322"/>
    </location>
</feature>
<dbReference type="InterPro" id="IPR036051">
    <property type="entry name" value="KRAB_dom_sf"/>
</dbReference>
<dbReference type="EMBL" id="CABD030115054">
    <property type="status" value="NOT_ANNOTATED_CDS"/>
    <property type="molecule type" value="Genomic_DNA"/>
</dbReference>
<dbReference type="Proteomes" id="UP000001519">
    <property type="component" value="Chromosome 19"/>
</dbReference>
<gene>
    <name evidence="14" type="primary">PEG3</name>
</gene>
<dbReference type="PANTHER" id="PTHR24381:SF390">
    <property type="entry name" value="ZINC FINGER PROTEIN 37 HOMOLOG"/>
    <property type="match status" value="1"/>
</dbReference>
<evidence type="ECO:0000256" key="6">
    <source>
        <dbReference type="ARBA" id="ARBA00023015"/>
    </source>
</evidence>
<dbReference type="SUPFAM" id="SSF57667">
    <property type="entry name" value="beta-beta-alpha zinc fingers"/>
    <property type="match status" value="4"/>
</dbReference>
<organism evidence="14 15">
    <name type="scientific">Gorilla gorilla gorilla</name>
    <name type="common">Western lowland gorilla</name>
    <dbReference type="NCBI Taxonomy" id="9595"/>
    <lineage>
        <taxon>Eukaryota</taxon>
        <taxon>Metazoa</taxon>
        <taxon>Chordata</taxon>
        <taxon>Craniata</taxon>
        <taxon>Vertebrata</taxon>
        <taxon>Euteleostomi</taxon>
        <taxon>Mammalia</taxon>
        <taxon>Eutheria</taxon>
        <taxon>Euarchontoglires</taxon>
        <taxon>Primates</taxon>
        <taxon>Haplorrhini</taxon>
        <taxon>Catarrhini</taxon>
        <taxon>Hominidae</taxon>
        <taxon>Gorilla</taxon>
    </lineage>
</organism>
<dbReference type="FunFam" id="3.30.160.60:FF:003112">
    <property type="entry name" value="Zinc finger imprinted 2"/>
    <property type="match status" value="1"/>
</dbReference>
<accession>A0A2I2YXP3</accession>
<feature type="compositionally biased region" description="Basic and acidic residues" evidence="11">
    <location>
        <begin position="297"/>
        <end position="307"/>
    </location>
</feature>
<keyword evidence="2" id="KW-0479">Metal-binding</keyword>
<dbReference type="EMBL" id="CABD030115057">
    <property type="status" value="NOT_ANNOTATED_CDS"/>
    <property type="molecule type" value="Genomic_DNA"/>
</dbReference>
<sequence length="578" mass="66351">MYQPEDDNNSDVTSDDDMTRNRRESSPPHSVHSFSGDRDWDRRGRSRDMEPRDRWSHTRNPRSRMPQRDLSLPVVAKTSFEMDRDDDRDSRAYESRSQDAESYQNVVDLAEDRKPHNTIQDNMENYRKLLSLGFLAQDSVPAEKRNTEMLDNLPSAGSQFLDFKHLGTFLVFEELVTFEDVFVDFSPEELSSLSAAQRNLYREVMLENYRNLVSLGHQFSKPDIISRLEEEESHAMETDSRHTVICQGESHDDPLEPHQGNQEKLLTPIIMNDPKTLTPERSYGSDEFERSSNLSKQSKDSLGKDPQEGTAPGICTSPQSASQENKHNRCEFCKRTFSTQVALRRHERIHTGKKPYECKQCGEAFYLMPHLNRHQKTHSGRKTSGCNEGRKPSIQCANLCERVRIHSQEDYFECFQCGKAFLQNVHLLQHLKAHEAARVLPPGLSHSKTYLIRYQRKHDYVGERACQCCDCGRVFSRNSYLIQHYRTHTQERPYQCHNRSYLIQHHIVHTGEKPYECSGCGKAFSFSSALIRHQRTHADSSGRLCPAPTPDSTPGLSQGGETCQQGCPGRNPRGPAED</sequence>
<reference evidence="14" key="4">
    <citation type="submission" date="2025-09" db="UniProtKB">
        <authorList>
            <consortium name="Ensembl"/>
        </authorList>
    </citation>
    <scope>IDENTIFICATION</scope>
</reference>
<dbReference type="InterPro" id="IPR036236">
    <property type="entry name" value="Znf_C2H2_sf"/>
</dbReference>
<dbReference type="CDD" id="cd07765">
    <property type="entry name" value="KRAB_A-box"/>
    <property type="match status" value="1"/>
</dbReference>
<feature type="domain" description="C2H2-type" evidence="12">
    <location>
        <begin position="412"/>
        <end position="439"/>
    </location>
</feature>
<feature type="compositionally biased region" description="Basic and acidic residues" evidence="11">
    <location>
        <begin position="35"/>
        <end position="56"/>
    </location>
</feature>
<keyword evidence="7" id="KW-0238">DNA-binding</keyword>
<evidence type="ECO:0000259" key="12">
    <source>
        <dbReference type="PROSITE" id="PS50157"/>
    </source>
</evidence>